<dbReference type="InterPro" id="IPR037171">
    <property type="entry name" value="NagB/RpiA_transferase-like"/>
</dbReference>
<evidence type="ECO:0000256" key="1">
    <source>
        <dbReference type="ARBA" id="ARBA00023015"/>
    </source>
</evidence>
<dbReference type="InterPro" id="IPR014036">
    <property type="entry name" value="DeoR-like_C"/>
</dbReference>
<dbReference type="Pfam" id="PF08220">
    <property type="entry name" value="HTH_DeoR"/>
    <property type="match status" value="1"/>
</dbReference>
<dbReference type="SMART" id="SM01134">
    <property type="entry name" value="DeoRC"/>
    <property type="match status" value="1"/>
</dbReference>
<sequence length="269" mass="29579">MGIRQSNAVERQKQLVALLKANGSCSIAEMSRVLDVTPMTIRRDLHFLADKQIVQVEHGFARFVASTQIEPNFAIRVQKHFMEKQAIGRHATELFVEEGDVIGIDSGSTATEVAAHLPDVRLTIVTHSLAVANMVAKNSLYQLIMLGGIFHRSSQCFYGSQVIAELHKLHLNKLFLAASGLLIPEGVSSSDLPDAEVKQALIGSSRQVILCMDSSKIGQTFLARFASLERIHTLVTDDKITDTGKEALQQYNLQVVVAPTHIEQQAKLI</sequence>
<accession>A0ABQ3VBL0</accession>
<keyword evidence="2" id="KW-0238">DNA-binding</keyword>
<dbReference type="InterPro" id="IPR036390">
    <property type="entry name" value="WH_DNA-bd_sf"/>
</dbReference>
<dbReference type="InterPro" id="IPR018356">
    <property type="entry name" value="Tscrpt_reg_HTH_DeoR_CS"/>
</dbReference>
<evidence type="ECO:0000256" key="3">
    <source>
        <dbReference type="ARBA" id="ARBA00023163"/>
    </source>
</evidence>
<dbReference type="Proteomes" id="UP000635565">
    <property type="component" value="Unassembled WGS sequence"/>
</dbReference>
<gene>
    <name evidence="5" type="ORF">KSZ_12930</name>
</gene>
<dbReference type="InterPro" id="IPR050313">
    <property type="entry name" value="Carb_Metab_HTH_regulators"/>
</dbReference>
<dbReference type="RefSeq" id="WP_201360964.1">
    <property type="nucleotide sequence ID" value="NZ_BNJJ01000003.1"/>
</dbReference>
<dbReference type="SUPFAM" id="SSF46785">
    <property type="entry name" value="Winged helix' DNA-binding domain"/>
    <property type="match status" value="1"/>
</dbReference>
<protein>
    <submittedName>
        <fullName evidence="5">D-beta-D-heptose 1-phosphate adenosyltransferase</fullName>
    </submittedName>
</protein>
<dbReference type="PANTHER" id="PTHR30363:SF44">
    <property type="entry name" value="AGA OPERON TRANSCRIPTIONAL REPRESSOR-RELATED"/>
    <property type="match status" value="1"/>
</dbReference>
<dbReference type="SUPFAM" id="SSF100950">
    <property type="entry name" value="NagB/RpiA/CoA transferase-like"/>
    <property type="match status" value="1"/>
</dbReference>
<dbReference type="EMBL" id="BNJJ01000003">
    <property type="protein sequence ID" value="GHO83287.1"/>
    <property type="molecule type" value="Genomic_DNA"/>
</dbReference>
<comment type="caution">
    <text evidence="5">The sequence shown here is derived from an EMBL/GenBank/DDBJ whole genome shotgun (WGS) entry which is preliminary data.</text>
</comment>
<dbReference type="PROSITE" id="PS51000">
    <property type="entry name" value="HTH_DEOR_2"/>
    <property type="match status" value="1"/>
</dbReference>
<feature type="domain" description="HTH deoR-type" evidence="4">
    <location>
        <begin position="8"/>
        <end position="63"/>
    </location>
</feature>
<evidence type="ECO:0000259" key="4">
    <source>
        <dbReference type="PROSITE" id="PS51000"/>
    </source>
</evidence>
<dbReference type="PANTHER" id="PTHR30363">
    <property type="entry name" value="HTH-TYPE TRANSCRIPTIONAL REGULATOR SRLR-RELATED"/>
    <property type="match status" value="1"/>
</dbReference>
<evidence type="ECO:0000313" key="6">
    <source>
        <dbReference type="Proteomes" id="UP000635565"/>
    </source>
</evidence>
<proteinExistence type="predicted"/>
<keyword evidence="6" id="KW-1185">Reference proteome</keyword>
<dbReference type="PRINTS" id="PR00037">
    <property type="entry name" value="HTHLACR"/>
</dbReference>
<evidence type="ECO:0000313" key="5">
    <source>
        <dbReference type="EMBL" id="GHO83287.1"/>
    </source>
</evidence>
<name>A0ABQ3VBL0_9CHLR</name>
<dbReference type="Pfam" id="PF00455">
    <property type="entry name" value="DeoRC"/>
    <property type="match status" value="1"/>
</dbReference>
<evidence type="ECO:0000256" key="2">
    <source>
        <dbReference type="ARBA" id="ARBA00023125"/>
    </source>
</evidence>
<keyword evidence="1" id="KW-0805">Transcription regulation</keyword>
<reference evidence="5 6" key="1">
    <citation type="journal article" date="2021" name="Int. J. Syst. Evol. Microbiol.">
        <title>Reticulibacter mediterranei gen. nov., sp. nov., within the new family Reticulibacteraceae fam. nov., and Ktedonospora formicarum gen. nov., sp. nov., Ktedonobacter robiniae sp. nov., Dictyobacter formicarum sp. nov. and Dictyobacter arantiisoli sp. nov., belonging to the class Ktedonobacteria.</title>
        <authorList>
            <person name="Yabe S."/>
            <person name="Zheng Y."/>
            <person name="Wang C.M."/>
            <person name="Sakai Y."/>
            <person name="Abe K."/>
            <person name="Yokota A."/>
            <person name="Donadio S."/>
            <person name="Cavaletti L."/>
            <person name="Monciardini P."/>
        </authorList>
    </citation>
    <scope>NUCLEOTIDE SEQUENCE [LARGE SCALE GENOMIC DNA]</scope>
    <source>
        <strain evidence="5 6">SOSP1-9</strain>
    </source>
</reference>
<dbReference type="InterPro" id="IPR001034">
    <property type="entry name" value="DeoR_HTH"/>
</dbReference>
<keyword evidence="3" id="KW-0804">Transcription</keyword>
<dbReference type="PROSITE" id="PS00894">
    <property type="entry name" value="HTH_DEOR_1"/>
    <property type="match status" value="1"/>
</dbReference>
<dbReference type="Gene3D" id="3.40.50.1360">
    <property type="match status" value="1"/>
</dbReference>
<dbReference type="SMART" id="SM00420">
    <property type="entry name" value="HTH_DEOR"/>
    <property type="match status" value="1"/>
</dbReference>
<organism evidence="5 6">
    <name type="scientific">Dictyobacter formicarum</name>
    <dbReference type="NCBI Taxonomy" id="2778368"/>
    <lineage>
        <taxon>Bacteria</taxon>
        <taxon>Bacillati</taxon>
        <taxon>Chloroflexota</taxon>
        <taxon>Ktedonobacteria</taxon>
        <taxon>Ktedonobacterales</taxon>
        <taxon>Dictyobacteraceae</taxon>
        <taxon>Dictyobacter</taxon>
    </lineage>
</organism>